<keyword evidence="5 7" id="KW-1133">Transmembrane helix</keyword>
<evidence type="ECO:0000259" key="8">
    <source>
        <dbReference type="PROSITE" id="PS50928"/>
    </source>
</evidence>
<dbReference type="Proteomes" id="UP000276128">
    <property type="component" value="Unassembled WGS sequence"/>
</dbReference>
<proteinExistence type="inferred from homology"/>
<dbReference type="SUPFAM" id="SSF161098">
    <property type="entry name" value="MetI-like"/>
    <property type="match status" value="1"/>
</dbReference>
<accession>A0A3S0CY00</accession>
<dbReference type="PANTHER" id="PTHR43227:SF11">
    <property type="entry name" value="BLL4140 PROTEIN"/>
    <property type="match status" value="1"/>
</dbReference>
<dbReference type="InterPro" id="IPR035906">
    <property type="entry name" value="MetI-like_sf"/>
</dbReference>
<keyword evidence="2 7" id="KW-0813">Transport</keyword>
<comment type="caution">
    <text evidence="9">The sequence shown here is derived from an EMBL/GenBank/DDBJ whole genome shotgun (WGS) entry which is preliminary data.</text>
</comment>
<evidence type="ECO:0000256" key="6">
    <source>
        <dbReference type="ARBA" id="ARBA00023136"/>
    </source>
</evidence>
<dbReference type="EMBL" id="RXHU01000010">
    <property type="protein sequence ID" value="RTE11359.1"/>
    <property type="molecule type" value="Genomic_DNA"/>
</dbReference>
<keyword evidence="3" id="KW-1003">Cell membrane</keyword>
<dbReference type="PROSITE" id="PS50928">
    <property type="entry name" value="ABC_TM1"/>
    <property type="match status" value="1"/>
</dbReference>
<name>A0A3S0CY00_9BACL</name>
<comment type="subcellular location">
    <subcellularLocation>
        <location evidence="1 7">Cell membrane</location>
        <topology evidence="1 7">Multi-pass membrane protein</topology>
    </subcellularLocation>
</comment>
<evidence type="ECO:0000256" key="2">
    <source>
        <dbReference type="ARBA" id="ARBA00022448"/>
    </source>
</evidence>
<keyword evidence="4 7" id="KW-0812">Transmembrane</keyword>
<gene>
    <name evidence="9" type="ORF">EJQ19_02490</name>
</gene>
<dbReference type="InterPro" id="IPR050809">
    <property type="entry name" value="UgpAE/MalFG_permease"/>
</dbReference>
<evidence type="ECO:0000256" key="1">
    <source>
        <dbReference type="ARBA" id="ARBA00004651"/>
    </source>
</evidence>
<evidence type="ECO:0000256" key="4">
    <source>
        <dbReference type="ARBA" id="ARBA00022692"/>
    </source>
</evidence>
<organism evidence="9 10">
    <name type="scientific">Paenibacillus whitsoniae</name>
    <dbReference type="NCBI Taxonomy" id="2496558"/>
    <lineage>
        <taxon>Bacteria</taxon>
        <taxon>Bacillati</taxon>
        <taxon>Bacillota</taxon>
        <taxon>Bacilli</taxon>
        <taxon>Bacillales</taxon>
        <taxon>Paenibacillaceae</taxon>
        <taxon>Paenibacillus</taxon>
    </lineage>
</organism>
<feature type="transmembrane region" description="Helical" evidence="7">
    <location>
        <begin position="81"/>
        <end position="105"/>
    </location>
</feature>
<dbReference type="AlphaFoldDB" id="A0A3S0CY00"/>
<feature type="transmembrane region" description="Helical" evidence="7">
    <location>
        <begin position="271"/>
        <end position="292"/>
    </location>
</feature>
<dbReference type="Pfam" id="PF00528">
    <property type="entry name" value="BPD_transp_1"/>
    <property type="match status" value="1"/>
</dbReference>
<dbReference type="PANTHER" id="PTHR43227">
    <property type="entry name" value="BLL4140 PROTEIN"/>
    <property type="match status" value="1"/>
</dbReference>
<keyword evidence="6 7" id="KW-0472">Membrane</keyword>
<dbReference type="OrthoDB" id="384651at2"/>
<dbReference type="CDD" id="cd06261">
    <property type="entry name" value="TM_PBP2"/>
    <property type="match status" value="1"/>
</dbReference>
<reference evidence="9 10" key="1">
    <citation type="submission" date="2018-12" db="EMBL/GenBank/DDBJ databases">
        <title>Bacillus ochoae sp. nov., Paenibacillus whitsoniae sp. nov., Paenibacillus spiritus sp. nov. Isolated from the Mars Exploration Rover during spacecraft assembly.</title>
        <authorList>
            <person name="Seuylemezian A."/>
            <person name="Vaishampayan P."/>
        </authorList>
    </citation>
    <scope>NUCLEOTIDE SEQUENCE [LARGE SCALE GENOMIC DNA]</scope>
    <source>
        <strain evidence="9 10">MER 54</strain>
    </source>
</reference>
<evidence type="ECO:0000256" key="7">
    <source>
        <dbReference type="RuleBase" id="RU363032"/>
    </source>
</evidence>
<feature type="transmembrane region" description="Helical" evidence="7">
    <location>
        <begin position="21"/>
        <end position="44"/>
    </location>
</feature>
<dbReference type="GO" id="GO:0055085">
    <property type="term" value="P:transmembrane transport"/>
    <property type="evidence" value="ECO:0007669"/>
    <property type="project" value="InterPro"/>
</dbReference>
<dbReference type="Gene3D" id="1.10.3720.10">
    <property type="entry name" value="MetI-like"/>
    <property type="match status" value="1"/>
</dbReference>
<comment type="similarity">
    <text evidence="7">Belongs to the binding-protein-dependent transport system permease family.</text>
</comment>
<evidence type="ECO:0000313" key="9">
    <source>
        <dbReference type="EMBL" id="RTE11359.1"/>
    </source>
</evidence>
<sequence>MGDKKTPLIKLVRRDQWLLMMFLPVFLYYLIFCYLPMPGILIAFKNFTPGHGIFGGDWVGLKWLDQFVHSRYFWRLLRNTFLLAFYPLVIGFWIPILFAICVVEIKNSALKRFTQTVTYLPHFISTVVIAGMIINFLSPTDGIVNTLLASIGLERINFMMAPEWFRSIFTVSGIWQSFGFSSIIYIAAIMGIDQEMYDSGKIDGVNKFQEVWHLTLPSLKPTIVILLLLSIGGIMSVNFEKVYLLYNGATYETADVISTYVYRQGIESQNFGFATAVGLFNSIISFVLVYIANQASRRVNDMSLW</sequence>
<feature type="transmembrane region" description="Helical" evidence="7">
    <location>
        <begin position="117"/>
        <end position="137"/>
    </location>
</feature>
<keyword evidence="10" id="KW-1185">Reference proteome</keyword>
<feature type="transmembrane region" description="Helical" evidence="7">
    <location>
        <begin position="211"/>
        <end position="235"/>
    </location>
</feature>
<evidence type="ECO:0000313" key="10">
    <source>
        <dbReference type="Proteomes" id="UP000276128"/>
    </source>
</evidence>
<evidence type="ECO:0000256" key="3">
    <source>
        <dbReference type="ARBA" id="ARBA00022475"/>
    </source>
</evidence>
<evidence type="ECO:0000256" key="5">
    <source>
        <dbReference type="ARBA" id="ARBA00022989"/>
    </source>
</evidence>
<protein>
    <submittedName>
        <fullName evidence="9">Sugar ABC transporter permease</fullName>
    </submittedName>
</protein>
<dbReference type="GO" id="GO:0005886">
    <property type="term" value="C:plasma membrane"/>
    <property type="evidence" value="ECO:0007669"/>
    <property type="project" value="UniProtKB-SubCell"/>
</dbReference>
<feature type="domain" description="ABC transmembrane type-1" evidence="8">
    <location>
        <begin position="77"/>
        <end position="292"/>
    </location>
</feature>
<dbReference type="InterPro" id="IPR000515">
    <property type="entry name" value="MetI-like"/>
</dbReference>
<feature type="transmembrane region" description="Helical" evidence="7">
    <location>
        <begin position="168"/>
        <end position="190"/>
    </location>
</feature>